<gene>
    <name evidence="7" type="ORF">QF205_16395</name>
</gene>
<dbReference type="EMBL" id="JARYGX010000032">
    <property type="protein sequence ID" value="MDH7454638.1"/>
    <property type="molecule type" value="Genomic_DNA"/>
</dbReference>
<dbReference type="Pfam" id="PF02690">
    <property type="entry name" value="Na_Pi_cotrans"/>
    <property type="match status" value="2"/>
</dbReference>
<proteinExistence type="predicted"/>
<keyword evidence="4 6" id="KW-1133">Transmembrane helix</keyword>
<evidence type="ECO:0000256" key="4">
    <source>
        <dbReference type="ARBA" id="ARBA00022989"/>
    </source>
</evidence>
<evidence type="ECO:0000256" key="3">
    <source>
        <dbReference type="ARBA" id="ARBA00022692"/>
    </source>
</evidence>
<keyword evidence="3 6" id="KW-0812">Transmembrane</keyword>
<keyword evidence="5 6" id="KW-0472">Membrane</keyword>
<reference evidence="7" key="1">
    <citation type="journal article" date="2007" name="Int. J. Syst. Evol. Microbiol.">
        <title>Luteimonas composti sp. nov., a moderately thermophilic bacterium isolated from food waste.</title>
        <authorList>
            <person name="Young C.C."/>
            <person name="Kampfer P."/>
            <person name="Chen W.M."/>
            <person name="Yen W.S."/>
            <person name="Arun A.B."/>
            <person name="Lai W.A."/>
            <person name="Shen F.T."/>
            <person name="Rekha P.D."/>
            <person name="Lin K.Y."/>
            <person name="Chou J.H."/>
        </authorList>
    </citation>
    <scope>NUCLEOTIDE SEQUENCE</scope>
    <source>
        <strain evidence="7">CC-YY355</strain>
    </source>
</reference>
<dbReference type="RefSeq" id="WP_280943865.1">
    <property type="nucleotide sequence ID" value="NZ_JARYGX010000032.1"/>
</dbReference>
<evidence type="ECO:0000256" key="2">
    <source>
        <dbReference type="ARBA" id="ARBA00022475"/>
    </source>
</evidence>
<dbReference type="Proteomes" id="UP001160550">
    <property type="component" value="Unassembled WGS sequence"/>
</dbReference>
<feature type="transmembrane region" description="Helical" evidence="6">
    <location>
        <begin position="102"/>
        <end position="124"/>
    </location>
</feature>
<evidence type="ECO:0000313" key="8">
    <source>
        <dbReference type="Proteomes" id="UP001160550"/>
    </source>
</evidence>
<feature type="transmembrane region" description="Helical" evidence="6">
    <location>
        <begin position="160"/>
        <end position="180"/>
    </location>
</feature>
<name>A0ABT6MW10_9GAMM</name>
<comment type="subcellular location">
    <subcellularLocation>
        <location evidence="1">Cell membrane</location>
        <topology evidence="1">Multi-pass membrane protein</topology>
    </subcellularLocation>
</comment>
<evidence type="ECO:0000256" key="1">
    <source>
        <dbReference type="ARBA" id="ARBA00004651"/>
    </source>
</evidence>
<sequence length="614" mass="64037">MGKHIRRSLLGIAIALLAWSFWRDAGWLQLCAGLAMFLFGMQCLEEGLRQLAGGRLEQLLARSTGTAGRGLLFGIGGTVVLQSSTLVSLLTIAFISSGLIQLAGGLAIIFGANLGATSGIWLLALAGHDLSLSPLALPLLVFGVLAGFTGARGRAAGRVVLGVAFVFLGIDQVKSGFAAFGGNLDLAALPAGGAGGVLLFVLAGAAATVVLQSSHATLMLILAALAAGQLELGQALALAIGSNVGSSVSTAVVGALGGNRSGQRLALAHVLFNVSTATLALLLLPLLAWMVGAIARFAGFGGNPLLQLALFHTLFNATGVVLFWPWQGRLAHWLQCWLPDRAPPPPAASASEVTPQRARHLSGQALDSADAAAAAVALELRHLGALSREAICRALGLPPAAADAPSPDDPLLDTAPADCPDADVLYRQRVKGVYADLLAFMGRIAVPLDEEHQRFWTQAQMAAARMVEAVRDARTLQRNLLPRLREADSPRRAAYLDLRRHLYAQMRELHALHAGQAAPEARTAQLQVLAMQGEGFVSAFRRRVLVLVGQGALDGLQAASLLNDLGHVEAIDRNLRALAAAEEPRSLRALRRLAGSSAQPGPLSAPAATVENAN</sequence>
<feature type="transmembrane region" description="Helical" evidence="6">
    <location>
        <begin position="186"/>
        <end position="211"/>
    </location>
</feature>
<feature type="transmembrane region" description="Helical" evidence="6">
    <location>
        <begin position="270"/>
        <end position="293"/>
    </location>
</feature>
<organism evidence="7 8">
    <name type="scientific">Luteimonas composti</name>
    <dbReference type="NCBI Taxonomy" id="398257"/>
    <lineage>
        <taxon>Bacteria</taxon>
        <taxon>Pseudomonadati</taxon>
        <taxon>Pseudomonadota</taxon>
        <taxon>Gammaproteobacteria</taxon>
        <taxon>Lysobacterales</taxon>
        <taxon>Lysobacteraceae</taxon>
        <taxon>Luteimonas</taxon>
    </lineage>
</organism>
<evidence type="ECO:0000256" key="6">
    <source>
        <dbReference type="SAM" id="Phobius"/>
    </source>
</evidence>
<comment type="caution">
    <text evidence="7">The sequence shown here is derived from an EMBL/GenBank/DDBJ whole genome shotgun (WGS) entry which is preliminary data.</text>
</comment>
<keyword evidence="2" id="KW-1003">Cell membrane</keyword>
<dbReference type="PANTHER" id="PTHR10010:SF46">
    <property type="entry name" value="SODIUM-DEPENDENT PHOSPHATE TRANSPORT PROTEIN 2B"/>
    <property type="match status" value="1"/>
</dbReference>
<protein>
    <submittedName>
        <fullName evidence="7">Na/Pi symporter</fullName>
    </submittedName>
</protein>
<evidence type="ECO:0000256" key="5">
    <source>
        <dbReference type="ARBA" id="ARBA00023136"/>
    </source>
</evidence>
<reference evidence="7" key="2">
    <citation type="submission" date="2023-04" db="EMBL/GenBank/DDBJ databases">
        <authorList>
            <person name="Sun J.-Q."/>
        </authorList>
    </citation>
    <scope>NUCLEOTIDE SEQUENCE</scope>
    <source>
        <strain evidence="7">CC-YY355</strain>
    </source>
</reference>
<dbReference type="PANTHER" id="PTHR10010">
    <property type="entry name" value="SOLUTE CARRIER FAMILY 34 SODIUM PHOSPHATE , MEMBER 2-RELATED"/>
    <property type="match status" value="1"/>
</dbReference>
<accession>A0ABT6MW10</accession>
<dbReference type="InterPro" id="IPR003841">
    <property type="entry name" value="Na/Pi_transpt"/>
</dbReference>
<keyword evidence="8" id="KW-1185">Reference proteome</keyword>
<feature type="transmembrane region" description="Helical" evidence="6">
    <location>
        <begin position="71"/>
        <end position="95"/>
    </location>
</feature>
<evidence type="ECO:0000313" key="7">
    <source>
        <dbReference type="EMBL" id="MDH7454638.1"/>
    </source>
</evidence>
<dbReference type="NCBIfam" id="NF037997">
    <property type="entry name" value="Na_Pi_symport"/>
    <property type="match status" value="1"/>
</dbReference>
<feature type="transmembrane region" description="Helical" evidence="6">
    <location>
        <begin position="130"/>
        <end position="148"/>
    </location>
</feature>